<dbReference type="Pfam" id="PF21302">
    <property type="entry name" value="Zn_ribbon_RlmA"/>
    <property type="match status" value="1"/>
</dbReference>
<dbReference type="EMBL" id="QWEZ01000001">
    <property type="protein sequence ID" value="RRJ85135.1"/>
    <property type="molecule type" value="Genomic_DNA"/>
</dbReference>
<accession>A0A3P3VQY0</accession>
<evidence type="ECO:0000256" key="1">
    <source>
        <dbReference type="PIRSR" id="PIRSR018249-1"/>
    </source>
</evidence>
<feature type="binding site" evidence="2">
    <location>
        <position position="187"/>
    </location>
    <ligand>
        <name>S-adenosyl-L-methionine</name>
        <dbReference type="ChEBI" id="CHEBI:59789"/>
    </ligand>
</feature>
<reference evidence="5 6" key="2">
    <citation type="submission" date="2018-12" db="EMBL/GenBank/DDBJ databases">
        <title>Simiduia agarivorans gen. nov., sp. nov., a marine, agarolytic bacterium isolated from shallow coastal water from Keelung, Taiwan.</title>
        <authorList>
            <person name="Shieh W.Y."/>
        </authorList>
    </citation>
    <scope>NUCLEOTIDE SEQUENCE [LARGE SCALE GENOMIC DNA]</scope>
    <source>
        <strain evidence="5 6">GTF-13</strain>
    </source>
</reference>
<dbReference type="InterPro" id="IPR048647">
    <property type="entry name" value="RlmA_N"/>
</dbReference>
<gene>
    <name evidence="5" type="ORF">D0544_08730</name>
</gene>
<proteinExistence type="predicted"/>
<organism evidence="5 6">
    <name type="scientific">Aestuariirhabdus litorea</name>
    <dbReference type="NCBI Taxonomy" id="2528527"/>
    <lineage>
        <taxon>Bacteria</taxon>
        <taxon>Pseudomonadati</taxon>
        <taxon>Pseudomonadota</taxon>
        <taxon>Gammaproteobacteria</taxon>
        <taxon>Oceanospirillales</taxon>
        <taxon>Aestuariirhabdaceae</taxon>
        <taxon>Aestuariirhabdus</taxon>
    </lineage>
</organism>
<dbReference type="GO" id="GO:0032259">
    <property type="term" value="P:methylation"/>
    <property type="evidence" value="ECO:0007669"/>
    <property type="project" value="UniProtKB-KW"/>
</dbReference>
<dbReference type="Proteomes" id="UP000280792">
    <property type="component" value="Unassembled WGS sequence"/>
</dbReference>
<feature type="binding site" evidence="2">
    <location>
        <position position="71"/>
    </location>
    <ligand>
        <name>S-adenosyl-L-methionine</name>
        <dbReference type="ChEBI" id="CHEBI:59789"/>
    </ligand>
</feature>
<evidence type="ECO:0000313" key="5">
    <source>
        <dbReference type="EMBL" id="RRJ85135.1"/>
    </source>
</evidence>
<feature type="domain" description="23S rRNA (guanine(745)-N(1))-methyltransferase N-terminal" evidence="4">
    <location>
        <begin position="8"/>
        <end position="50"/>
    </location>
</feature>
<dbReference type="GO" id="GO:0008168">
    <property type="term" value="F:methyltransferase activity"/>
    <property type="evidence" value="ECO:0007669"/>
    <property type="project" value="UniProtKB-KW"/>
</dbReference>
<feature type="binding site" evidence="1">
    <location>
        <position position="14"/>
    </location>
    <ligand>
        <name>Zn(2+)</name>
        <dbReference type="ChEBI" id="CHEBI:29105"/>
    </ligand>
</feature>
<dbReference type="InterPro" id="IPR041698">
    <property type="entry name" value="Methyltransf_25"/>
</dbReference>
<keyword evidence="5" id="KW-0489">Methyltransferase</keyword>
<keyword evidence="2" id="KW-0949">S-adenosyl-L-methionine</keyword>
<feature type="binding site" evidence="1">
    <location>
        <position position="25"/>
    </location>
    <ligand>
        <name>Zn(2+)</name>
        <dbReference type="ChEBI" id="CHEBI:29105"/>
    </ligand>
</feature>
<evidence type="ECO:0000259" key="3">
    <source>
        <dbReference type="Pfam" id="PF13649"/>
    </source>
</evidence>
<feature type="binding site" evidence="1">
    <location>
        <position position="29"/>
    </location>
    <ligand>
        <name>Zn(2+)</name>
        <dbReference type="ChEBI" id="CHEBI:29105"/>
    </ligand>
</feature>
<evidence type="ECO:0000256" key="2">
    <source>
        <dbReference type="PIRSR" id="PIRSR018249-2"/>
    </source>
</evidence>
<reference evidence="5 6" key="1">
    <citation type="submission" date="2018-08" db="EMBL/GenBank/DDBJ databases">
        <authorList>
            <person name="Khan S.A."/>
        </authorList>
    </citation>
    <scope>NUCLEOTIDE SEQUENCE [LARGE SCALE GENOMIC DNA]</scope>
    <source>
        <strain evidence="5 6">GTF-13</strain>
    </source>
</reference>
<comment type="caution">
    <text evidence="5">The sequence shown here is derived from an EMBL/GenBank/DDBJ whole genome shotgun (WGS) entry which is preliminary data.</text>
</comment>
<dbReference type="Pfam" id="PF13649">
    <property type="entry name" value="Methyltransf_25"/>
    <property type="match status" value="1"/>
</dbReference>
<dbReference type="PIRSF" id="PIRSF018249">
    <property type="entry name" value="MyrA_prd"/>
    <property type="match status" value="1"/>
</dbReference>
<feature type="binding site" evidence="2">
    <location>
        <begin position="100"/>
        <end position="101"/>
    </location>
    <ligand>
        <name>S-adenosyl-L-methionine</name>
        <dbReference type="ChEBI" id="CHEBI:59789"/>
    </ligand>
</feature>
<dbReference type="CDD" id="cd02440">
    <property type="entry name" value="AdoMet_MTases"/>
    <property type="match status" value="1"/>
</dbReference>
<keyword evidence="5" id="KW-0808">Transferase</keyword>
<evidence type="ECO:0000313" key="6">
    <source>
        <dbReference type="Proteomes" id="UP000280792"/>
    </source>
</evidence>
<dbReference type="InterPro" id="IPR016718">
    <property type="entry name" value="rRNA_m1G-MeTrfase_A_prd"/>
</dbReference>
<keyword evidence="6" id="KW-1185">Reference proteome</keyword>
<name>A0A3P3VQY0_9GAMM</name>
<dbReference type="InterPro" id="IPR029063">
    <property type="entry name" value="SAM-dependent_MTases_sf"/>
</dbReference>
<dbReference type="RefSeq" id="WP_125015562.1">
    <property type="nucleotide sequence ID" value="NZ_QWEZ01000001.1"/>
</dbReference>
<evidence type="ECO:0000259" key="4">
    <source>
        <dbReference type="Pfam" id="PF21302"/>
    </source>
</evidence>
<protein>
    <submittedName>
        <fullName evidence="5">Methyltransferase domain-containing protein</fullName>
    </submittedName>
</protein>
<dbReference type="AlphaFoldDB" id="A0A3P3VQY0"/>
<dbReference type="Gene3D" id="3.40.50.150">
    <property type="entry name" value="Vaccinia Virus protein VP39"/>
    <property type="match status" value="1"/>
</dbReference>
<sequence>MPGLSHWCCPHCRCPLQAEGNSWRCANNHSFDRARQGYVNLLPSNRKQSKQPGDSPEMVNARSRFLDTGHYHPLREAVLSLLQGRFDDTAGSWLDAGCGEGWYTAALASALPAMQGFAFDISKCAVSACCRRSKAIEWAVASVADIPLADASMRFILSIFSRIDWVQFERILVNEGLLLAVTPGSHHLLELRQAIYREVRLHEEEKPLKEMPTTFECIATESCQFNVHLENQQQIQDLLAMTPHYWHIKADQRERLAQLPNLTTRADFRLTLFQKKSAQAPALNPWAKP</sequence>
<dbReference type="SUPFAM" id="SSF53335">
    <property type="entry name" value="S-adenosyl-L-methionine-dependent methyltransferases"/>
    <property type="match status" value="1"/>
</dbReference>
<dbReference type="GO" id="GO:0046872">
    <property type="term" value="F:metal ion binding"/>
    <property type="evidence" value="ECO:0007669"/>
    <property type="project" value="UniProtKB-KW"/>
</dbReference>
<keyword evidence="1" id="KW-0862">Zinc</keyword>
<feature type="domain" description="Methyltransferase" evidence="3">
    <location>
        <begin position="94"/>
        <end position="167"/>
    </location>
</feature>
<keyword evidence="1" id="KW-0479">Metal-binding</keyword>